<dbReference type="STRING" id="465820.NS263_08435"/>
<dbReference type="PROSITE" id="PS51257">
    <property type="entry name" value="PROKAR_LIPOPROTEIN"/>
    <property type="match status" value="1"/>
</dbReference>
<dbReference type="PATRIC" id="fig|465820.3.peg.1707"/>
<dbReference type="AlphaFoldDB" id="A0A147DMF1"/>
<keyword evidence="1" id="KW-0732">Signal</keyword>
<keyword evidence="5" id="KW-1185">Reference proteome</keyword>
<dbReference type="Gene3D" id="3.40.190.10">
    <property type="entry name" value="Periplasmic binding protein-like II"/>
    <property type="match status" value="2"/>
</dbReference>
<reference evidence="4 5" key="1">
    <citation type="journal article" date="2016" name="Front. Microbiol.">
        <title>Genomic Resource of Rice Seed Associated Bacteria.</title>
        <authorList>
            <person name="Midha S."/>
            <person name="Bansal K."/>
            <person name="Sharma S."/>
            <person name="Kumar N."/>
            <person name="Patil P.P."/>
            <person name="Chaudhry V."/>
            <person name="Patil P.B."/>
        </authorList>
    </citation>
    <scope>NUCLEOTIDE SEQUENCE [LARGE SCALE GENOMIC DNA]</scope>
    <source>
        <strain evidence="2 5">NS263</strain>
        <strain evidence="3 4">NS359</strain>
    </source>
</reference>
<dbReference type="PANTHER" id="PTHR43649:SF14">
    <property type="entry name" value="BLR3389 PROTEIN"/>
    <property type="match status" value="1"/>
</dbReference>
<gene>
    <name evidence="2" type="ORF">NS263_08435</name>
    <name evidence="3" type="ORF">NS359_14690</name>
</gene>
<evidence type="ECO:0000313" key="2">
    <source>
        <dbReference type="EMBL" id="KTR40169.1"/>
    </source>
</evidence>
<evidence type="ECO:0000313" key="3">
    <source>
        <dbReference type="EMBL" id="KTR48263.1"/>
    </source>
</evidence>
<name>A0A147DMF1_9MICO</name>
<organism evidence="3 4">
    <name type="scientific">Curtobacterium oceanosedimentum</name>
    <dbReference type="NCBI Taxonomy" id="465820"/>
    <lineage>
        <taxon>Bacteria</taxon>
        <taxon>Bacillati</taxon>
        <taxon>Actinomycetota</taxon>
        <taxon>Actinomycetes</taxon>
        <taxon>Micrococcales</taxon>
        <taxon>Microbacteriaceae</taxon>
        <taxon>Curtobacterium</taxon>
    </lineage>
</organism>
<dbReference type="EMBL" id="LDRB01000036">
    <property type="protein sequence ID" value="KTR40169.1"/>
    <property type="molecule type" value="Genomic_DNA"/>
</dbReference>
<dbReference type="Pfam" id="PF01547">
    <property type="entry name" value="SBP_bac_1"/>
    <property type="match status" value="1"/>
</dbReference>
<dbReference type="PANTHER" id="PTHR43649">
    <property type="entry name" value="ARABINOSE-BINDING PROTEIN-RELATED"/>
    <property type="match status" value="1"/>
</dbReference>
<comment type="caution">
    <text evidence="3">The sequence shown here is derived from an EMBL/GenBank/DDBJ whole genome shotgun (WGS) entry which is preliminary data.</text>
</comment>
<dbReference type="OrthoDB" id="3495561at2"/>
<evidence type="ECO:0000313" key="5">
    <source>
        <dbReference type="Proteomes" id="UP000078335"/>
    </source>
</evidence>
<dbReference type="Proteomes" id="UP000078335">
    <property type="component" value="Unassembled WGS sequence"/>
</dbReference>
<proteinExistence type="predicted"/>
<evidence type="ECO:0000256" key="1">
    <source>
        <dbReference type="SAM" id="SignalP"/>
    </source>
</evidence>
<feature type="chain" id="PRO_5009814824" evidence="1">
    <location>
        <begin position="31"/>
        <end position="453"/>
    </location>
</feature>
<feature type="signal peptide" evidence="1">
    <location>
        <begin position="1"/>
        <end position="30"/>
    </location>
</feature>
<dbReference type="EMBL" id="LDRC01000094">
    <property type="protein sequence ID" value="KTR48263.1"/>
    <property type="molecule type" value="Genomic_DNA"/>
</dbReference>
<dbReference type="Proteomes" id="UP000072763">
    <property type="component" value="Unassembled WGS sequence"/>
</dbReference>
<dbReference type="InterPro" id="IPR050490">
    <property type="entry name" value="Bact_solute-bd_prot1"/>
</dbReference>
<accession>A0A147DMF1</accession>
<protein>
    <submittedName>
        <fullName evidence="3">Sugar ABC transporter substrate-binding protein</fullName>
    </submittedName>
</protein>
<dbReference type="RefSeq" id="WP_058728831.1">
    <property type="nucleotide sequence ID" value="NZ_LDRB01000036.1"/>
</dbReference>
<dbReference type="InterPro" id="IPR006059">
    <property type="entry name" value="SBP"/>
</dbReference>
<evidence type="ECO:0000313" key="4">
    <source>
        <dbReference type="Proteomes" id="UP000072763"/>
    </source>
</evidence>
<sequence>MKRRTRIIAGLAAVAVAAVGLAGCSSSSSASSDTIKIAYQKFGAFQQLDAQMKEVKTEYEKANPGKTVTLVPIQAQGNDYYTKLALMNKAPATAPDVMYEDTFLIKSDAEAGYLLPLDQYVDKWDEWDQFYDNAKQAGQGDDGKIYGVSMGTDTRALWYNKDLFEKAGLPVPWKPKTWDDVLAAAKTLKEKDPNVIPFNIYSGKAQGEASTMQGFEMLLYGADGDGNTLYKDKKWVVGSKQFEDSLKFIKEVYQGGLGPTPQQALDTNVGTTIAQTWLPEGKLAIDLDGSWQSGTWLESGTAPWKEWNDVMGQAAFPTQNGQAPGYNSMSGGWTLAVGSKSKNPQAAFDFITTFLSKDGSLKYDTENSQIAVRKDVAEDPAYTGANPTFEFFSGLVQHTNFRPATSDYSQVSNAIQVAMESVMTGQQTPAEAAKVYDQSVEQVVGKDNTVDAG</sequence>
<dbReference type="SUPFAM" id="SSF53850">
    <property type="entry name" value="Periplasmic binding protein-like II"/>
    <property type="match status" value="1"/>
</dbReference>